<evidence type="ECO:0000313" key="4">
    <source>
        <dbReference type="Proteomes" id="UP000198906"/>
    </source>
</evidence>
<dbReference type="Pfam" id="PF02585">
    <property type="entry name" value="PIG-L"/>
    <property type="match status" value="1"/>
</dbReference>
<organism evidence="2">
    <name type="scientific">Micromonospora inyonensis</name>
    <dbReference type="NCBI Taxonomy" id="47866"/>
    <lineage>
        <taxon>Bacteria</taxon>
        <taxon>Bacillati</taxon>
        <taxon>Actinomycetota</taxon>
        <taxon>Actinomycetes</taxon>
        <taxon>Micromonosporales</taxon>
        <taxon>Micromonosporaceae</taxon>
        <taxon>Micromonospora</taxon>
    </lineage>
</organism>
<protein>
    <submittedName>
        <fullName evidence="3">N-acetylglucosaminyl deacetylase, LmbE family</fullName>
    </submittedName>
    <submittedName>
        <fullName evidence="2">Putative sisomicin production protein</fullName>
    </submittedName>
</protein>
<gene>
    <name evidence="3" type="ORF">GA0074694_1137</name>
</gene>
<dbReference type="SUPFAM" id="SSF102588">
    <property type="entry name" value="LmbE-like"/>
    <property type="match status" value="1"/>
</dbReference>
<dbReference type="Gene3D" id="3.40.50.10320">
    <property type="entry name" value="LmbE-like"/>
    <property type="match status" value="1"/>
</dbReference>
<reference evidence="4" key="2">
    <citation type="submission" date="2016-06" db="EMBL/GenBank/DDBJ databases">
        <authorList>
            <person name="Varghese N."/>
        </authorList>
    </citation>
    <scope>NUCLEOTIDE SEQUENCE [LARGE SCALE GENOMIC DNA]</scope>
    <source>
        <strain evidence="4">DSM 46123</strain>
    </source>
</reference>
<sequence>MPDPDHPTITDIVVSPHFDDGALSVASVLRRGRSVLLVTVCGGPPTEDGDDEWDRLCGFESGPAAAVGRAAEDRAAAALAGNRVTHLPVPDAPYRTDFPSAAVVAALAPLFRPDVRVWAPLGIGSHPDHVGTRDAVLAAAAGTGRAVTFYADCPYAFGSGWDAADGDRPATDRWEPHLTALAHLVDATSPRVTRLDDSTMRLKIAMLRCHASQLAGLSVDHPHFMAWEGPLRQEVFWPVSALIPGLEPTLGSSA</sequence>
<dbReference type="AlphaFoldDB" id="A0A059P1C7"/>
<dbReference type="InterPro" id="IPR003737">
    <property type="entry name" value="GlcNAc_PI_deacetylase-related"/>
</dbReference>
<accession>A0A059P1C7</accession>
<dbReference type="Proteomes" id="UP000198906">
    <property type="component" value="Unassembled WGS sequence"/>
</dbReference>
<dbReference type="EMBL" id="FMHU01000001">
    <property type="protein sequence ID" value="SCL15282.1"/>
    <property type="molecule type" value="Genomic_DNA"/>
</dbReference>
<reference evidence="2" key="1">
    <citation type="submission" date="2011-02" db="EMBL/GenBank/DDBJ databases">
        <authorList>
            <person name="Hong W."/>
            <person name="Zhang G."/>
            <person name="Lin Y."/>
            <person name="Rao Y."/>
        </authorList>
    </citation>
    <scope>NUCLEOTIDE SEQUENCE</scope>
    <source>
        <strain evidence="2">HP</strain>
    </source>
</reference>
<keyword evidence="4" id="KW-1185">Reference proteome</keyword>
<evidence type="ECO:0000256" key="1">
    <source>
        <dbReference type="ARBA" id="ARBA00022833"/>
    </source>
</evidence>
<name>A0A059P1C7_9ACTN</name>
<dbReference type="EMBL" id="JF431003">
    <property type="protein sequence ID" value="AEA35397.1"/>
    <property type="molecule type" value="Genomic_DNA"/>
</dbReference>
<proteinExistence type="predicted"/>
<dbReference type="STRING" id="47866.GA0074694_1137"/>
<reference evidence="3" key="3">
    <citation type="submission" date="2016-06" db="EMBL/GenBank/DDBJ databases">
        <authorList>
            <person name="Kjaerup R.B."/>
            <person name="Dalgaard T.S."/>
            <person name="Juul-Madsen H.R."/>
        </authorList>
    </citation>
    <scope>NUCLEOTIDE SEQUENCE [LARGE SCALE GENOMIC DNA]</scope>
    <source>
        <strain evidence="3">DSM 46123</strain>
    </source>
</reference>
<evidence type="ECO:0000313" key="3">
    <source>
        <dbReference type="EMBL" id="SCL15282.1"/>
    </source>
</evidence>
<evidence type="ECO:0000313" key="2">
    <source>
        <dbReference type="EMBL" id="AEA35397.1"/>
    </source>
</evidence>
<keyword evidence="1" id="KW-0862">Zinc</keyword>
<dbReference type="InterPro" id="IPR024078">
    <property type="entry name" value="LmbE-like_dom_sf"/>
</dbReference>
<dbReference type="GO" id="GO:0016137">
    <property type="term" value="P:glycoside metabolic process"/>
    <property type="evidence" value="ECO:0007669"/>
    <property type="project" value="UniProtKB-ARBA"/>
</dbReference>
<dbReference type="RefSeq" id="WP_091453469.1">
    <property type="nucleotide sequence ID" value="NZ_FMHU01000001.1"/>
</dbReference>